<dbReference type="CDD" id="cd06971">
    <property type="entry name" value="PgpA"/>
    <property type="match status" value="1"/>
</dbReference>
<comment type="function">
    <text evidence="1">Lipid phosphatase which dephosphorylates phosphatidylglycerophosphate (PGP) to phosphatidylglycerol (PG).</text>
</comment>
<keyword evidence="1" id="KW-1003">Cell membrane</keyword>
<comment type="caution">
    <text evidence="4">The sequence shown here is derived from an EMBL/GenBank/DDBJ whole genome shotgun (WGS) entry which is preliminary data.</text>
</comment>
<reference evidence="4 5" key="1">
    <citation type="submission" date="2018-05" db="EMBL/GenBank/DDBJ databases">
        <title>Oceanovita maritima gen. nov., sp. nov., a marine bacterium in the family Rhodobacteraceae isolated from surface seawater of Lundu port Xiamen, China.</title>
        <authorList>
            <person name="Hetharua B.H."/>
            <person name="Min D."/>
            <person name="Liao H."/>
            <person name="Tian Y."/>
        </authorList>
    </citation>
    <scope>NUCLEOTIDE SEQUENCE [LARGE SCALE GENOMIC DNA]</scope>
    <source>
        <strain evidence="4 5">FSX-11</strain>
    </source>
</reference>
<dbReference type="PIRSF" id="PIRSF006162">
    <property type="entry name" value="PgpA"/>
    <property type="match status" value="1"/>
</dbReference>
<dbReference type="GO" id="GO:0005886">
    <property type="term" value="C:plasma membrane"/>
    <property type="evidence" value="ECO:0007669"/>
    <property type="project" value="UniProtKB-SubCell"/>
</dbReference>
<feature type="transmembrane region" description="Helical" evidence="2">
    <location>
        <begin position="47"/>
        <end position="68"/>
    </location>
</feature>
<keyword evidence="2" id="KW-1133">Transmembrane helix</keyword>
<evidence type="ECO:0000256" key="1">
    <source>
        <dbReference type="PIRNR" id="PIRNR006162"/>
    </source>
</evidence>
<keyword evidence="1" id="KW-0595">Phospholipid degradation</keyword>
<dbReference type="PANTHER" id="PTHR36305:SF1">
    <property type="entry name" value="PHOSPHATIDYLGLYCEROPHOSPHATASE A"/>
    <property type="match status" value="1"/>
</dbReference>
<dbReference type="InterPro" id="IPR036681">
    <property type="entry name" value="PgpA-like_sf"/>
</dbReference>
<dbReference type="GO" id="GO:0006655">
    <property type="term" value="P:phosphatidylglycerol biosynthetic process"/>
    <property type="evidence" value="ECO:0007669"/>
    <property type="project" value="UniProtKB-UniPathway"/>
</dbReference>
<comment type="catalytic activity">
    <reaction evidence="1">
        <text>a 1,2-diacyl-sn-glycero-3-phospho-(1'-sn-glycero-3'-phosphate) + H2O = a 1,2-diacyl-sn-glycero-3-phospho-(1'-sn-glycerol) + phosphate</text>
        <dbReference type="Rhea" id="RHEA:33751"/>
        <dbReference type="ChEBI" id="CHEBI:15377"/>
        <dbReference type="ChEBI" id="CHEBI:43474"/>
        <dbReference type="ChEBI" id="CHEBI:60110"/>
        <dbReference type="ChEBI" id="CHEBI:64716"/>
        <dbReference type="EC" id="3.1.3.27"/>
    </reaction>
</comment>
<keyword evidence="1" id="KW-0479">Metal-binding</keyword>
<dbReference type="InterPro" id="IPR007686">
    <property type="entry name" value="YutG/PgpA"/>
</dbReference>
<keyword evidence="1" id="KW-0442">Lipid degradation</keyword>
<keyword evidence="1 2" id="KW-0472">Membrane</keyword>
<evidence type="ECO:0000256" key="2">
    <source>
        <dbReference type="SAM" id="Phobius"/>
    </source>
</evidence>
<dbReference type="AlphaFoldDB" id="A0A2V4N0H3"/>
<dbReference type="UniPathway" id="UPA00084">
    <property type="reaction ID" value="UER00504"/>
</dbReference>
<keyword evidence="1" id="KW-1208">Phospholipid metabolism</keyword>
<keyword evidence="1" id="KW-0997">Cell inner membrane</keyword>
<dbReference type="GO" id="GO:0046872">
    <property type="term" value="F:metal ion binding"/>
    <property type="evidence" value="ECO:0007669"/>
    <property type="project" value="UniProtKB-KW"/>
</dbReference>
<dbReference type="EMBL" id="QFVT01000003">
    <property type="protein sequence ID" value="PYC48344.1"/>
    <property type="molecule type" value="Genomic_DNA"/>
</dbReference>
<sequence length="173" mass="18524">MTTHRAPHSTPLTHLIATCFHVGHLRPAPGTWGSLAALPMAWGIHQIAGFSGLVAATTLVFALGWWATARETREAADHDPSEIVIDEVVGQWIALFTISYGAEFAGVDILKLYPGWIAGFLLFRLFDITKWGWVGRADRRGDALGVMLDDVIAGLFAAAVTAALAAIAHGVLL</sequence>
<evidence type="ECO:0000313" key="5">
    <source>
        <dbReference type="Proteomes" id="UP000248012"/>
    </source>
</evidence>
<keyword evidence="1" id="KW-0443">Lipid metabolism</keyword>
<keyword evidence="1" id="KW-0378">Hydrolase</keyword>
<keyword evidence="1" id="KW-0460">Magnesium</keyword>
<keyword evidence="1 2" id="KW-0812">Transmembrane</keyword>
<name>A0A2V4N0H3_9RHOB</name>
<organism evidence="4 5">
    <name type="scientific">Litorivita pollutaquae</name>
    <dbReference type="NCBI Taxonomy" id="2200892"/>
    <lineage>
        <taxon>Bacteria</taxon>
        <taxon>Pseudomonadati</taxon>
        <taxon>Pseudomonadota</taxon>
        <taxon>Alphaproteobacteria</taxon>
        <taxon>Rhodobacterales</taxon>
        <taxon>Paracoccaceae</taxon>
        <taxon>Litorivita</taxon>
    </lineage>
</organism>
<dbReference type="Pfam" id="PF04608">
    <property type="entry name" value="PgpA"/>
    <property type="match status" value="1"/>
</dbReference>
<dbReference type="PANTHER" id="PTHR36305">
    <property type="entry name" value="PHOSPHATIDYLGLYCEROPHOSPHATASE A"/>
    <property type="match status" value="1"/>
</dbReference>
<dbReference type="OrthoDB" id="9804091at2"/>
<gene>
    <name evidence="4" type="ORF">DI396_04965</name>
</gene>
<accession>A0A2V4N0H3</accession>
<comment type="pathway">
    <text evidence="1">Phospholipid metabolism; phosphatidylglycerol biosynthesis; phosphatidylglycerol from CDP-diacylglycerol: step 2/2.</text>
</comment>
<feature type="domain" description="YutG/PgpA" evidence="3">
    <location>
        <begin position="15"/>
        <end position="164"/>
    </location>
</feature>
<feature type="transmembrane region" description="Helical" evidence="2">
    <location>
        <begin position="151"/>
        <end position="172"/>
    </location>
</feature>
<dbReference type="GO" id="GO:0008962">
    <property type="term" value="F:phosphatidylglycerophosphatase activity"/>
    <property type="evidence" value="ECO:0007669"/>
    <property type="project" value="UniProtKB-EC"/>
</dbReference>
<dbReference type="SUPFAM" id="SSF101307">
    <property type="entry name" value="YutG-like"/>
    <property type="match status" value="1"/>
</dbReference>
<comment type="subcellular location">
    <subcellularLocation>
        <location evidence="1">Cell inner membrane</location>
        <topology evidence="1">Multi-pass membrane protein</topology>
    </subcellularLocation>
</comment>
<dbReference type="Proteomes" id="UP000248012">
    <property type="component" value="Unassembled WGS sequence"/>
</dbReference>
<protein>
    <recommendedName>
        <fullName evidence="1">Phosphatidylglycerophosphatase A</fullName>
        <ecNumber evidence="1">3.1.3.27</ecNumber>
    </recommendedName>
    <alternativeName>
        <fullName evidence="1">Phosphatidylglycerolphosphate phosphatase A</fullName>
    </alternativeName>
</protein>
<dbReference type="GO" id="GO:0009395">
    <property type="term" value="P:phospholipid catabolic process"/>
    <property type="evidence" value="ECO:0007669"/>
    <property type="project" value="UniProtKB-KW"/>
</dbReference>
<comment type="cofactor">
    <cofactor evidence="1">
        <name>Mg(2+)</name>
        <dbReference type="ChEBI" id="CHEBI:18420"/>
    </cofactor>
</comment>
<dbReference type="InterPro" id="IPR026037">
    <property type="entry name" value="PgpA"/>
</dbReference>
<feature type="transmembrane region" description="Helical" evidence="2">
    <location>
        <begin position="112"/>
        <end position="131"/>
    </location>
</feature>
<proteinExistence type="predicted"/>
<evidence type="ECO:0000259" key="3">
    <source>
        <dbReference type="Pfam" id="PF04608"/>
    </source>
</evidence>
<dbReference type="EC" id="3.1.3.27" evidence="1"/>
<keyword evidence="5" id="KW-1185">Reference proteome</keyword>
<dbReference type="RefSeq" id="WP_110795078.1">
    <property type="nucleotide sequence ID" value="NZ_KZ826482.1"/>
</dbReference>
<evidence type="ECO:0000313" key="4">
    <source>
        <dbReference type="EMBL" id="PYC48344.1"/>
    </source>
</evidence>